<evidence type="ECO:0000256" key="10">
    <source>
        <dbReference type="RuleBase" id="RU000488"/>
    </source>
</evidence>
<feature type="repeat" description="Solcar" evidence="9">
    <location>
        <begin position="222"/>
        <end position="308"/>
    </location>
</feature>
<dbReference type="GO" id="GO:0031966">
    <property type="term" value="C:mitochondrial membrane"/>
    <property type="evidence" value="ECO:0007669"/>
    <property type="project" value="UniProtKB-SubCell"/>
</dbReference>
<dbReference type="AlphaFoldDB" id="A0A1W0X204"/>
<evidence type="ECO:0000256" key="5">
    <source>
        <dbReference type="ARBA" id="ARBA00022737"/>
    </source>
</evidence>
<evidence type="ECO:0000256" key="6">
    <source>
        <dbReference type="ARBA" id="ARBA00022989"/>
    </source>
</evidence>
<keyword evidence="4 9" id="KW-0812">Transmembrane</keyword>
<keyword evidence="3 10" id="KW-0813">Transport</keyword>
<evidence type="ECO:0000256" key="8">
    <source>
        <dbReference type="ARBA" id="ARBA00023136"/>
    </source>
</evidence>
<feature type="transmembrane region" description="Helical" evidence="11">
    <location>
        <begin position="123"/>
        <end position="144"/>
    </location>
</feature>
<dbReference type="SUPFAM" id="SSF103506">
    <property type="entry name" value="Mitochondrial carrier"/>
    <property type="match status" value="1"/>
</dbReference>
<comment type="caution">
    <text evidence="12">The sequence shown here is derived from an EMBL/GenBank/DDBJ whole genome shotgun (WGS) entry which is preliminary data.</text>
</comment>
<keyword evidence="5" id="KW-0677">Repeat</keyword>
<name>A0A1W0X204_HYPEX</name>
<dbReference type="EMBL" id="MTYJ01000024">
    <property type="protein sequence ID" value="OQV21342.1"/>
    <property type="molecule type" value="Genomic_DNA"/>
</dbReference>
<evidence type="ECO:0000256" key="11">
    <source>
        <dbReference type="SAM" id="Phobius"/>
    </source>
</evidence>
<dbReference type="Proteomes" id="UP000192578">
    <property type="component" value="Unassembled WGS sequence"/>
</dbReference>
<feature type="repeat" description="Solcar" evidence="9">
    <location>
        <begin position="23"/>
        <end position="114"/>
    </location>
</feature>
<dbReference type="GO" id="GO:0015227">
    <property type="term" value="F:O-acyl-L-carnitine transmembrane transporter activity"/>
    <property type="evidence" value="ECO:0007669"/>
    <property type="project" value="TreeGrafter"/>
</dbReference>
<sequence>MDAPDAIVATEITRSTIPAQRKVSPLKDFFAGGFGGSCLVIVGHPLDTIKVRLQTMPRVSAGQTPLYSGTYDCFKKTIKAEGFKGLYKGMGAPLSGIAPIFAISFLGFSVGKKMQQDTPDQKLSAIQLFKAGCLAGVFTTAIMAPGERIKCLLQVQHGHAKPKYSGPIDVIKQLYKEGGVRSIFRGTGATLLRDVPASGVYFMSYEWLKKATTPAGEDPSKINPLRAIFAGGCAGIVNWLVALPPDVLKSRLQTAPDGLYPNGMRDVLRQVIREEGVGGLFKGLTPVMLRAFPSNAACFLGYEIAYKFLDKIPGL</sequence>
<evidence type="ECO:0000256" key="2">
    <source>
        <dbReference type="ARBA" id="ARBA00006375"/>
    </source>
</evidence>
<dbReference type="InterPro" id="IPR023395">
    <property type="entry name" value="MCP_dom_sf"/>
</dbReference>
<organism evidence="12 13">
    <name type="scientific">Hypsibius exemplaris</name>
    <name type="common">Freshwater tardigrade</name>
    <dbReference type="NCBI Taxonomy" id="2072580"/>
    <lineage>
        <taxon>Eukaryota</taxon>
        <taxon>Metazoa</taxon>
        <taxon>Ecdysozoa</taxon>
        <taxon>Tardigrada</taxon>
        <taxon>Eutardigrada</taxon>
        <taxon>Parachela</taxon>
        <taxon>Hypsibioidea</taxon>
        <taxon>Hypsibiidae</taxon>
        <taxon>Hypsibius</taxon>
    </lineage>
</organism>
<evidence type="ECO:0000256" key="9">
    <source>
        <dbReference type="PROSITE-ProRule" id="PRU00282"/>
    </source>
</evidence>
<keyword evidence="13" id="KW-1185">Reference proteome</keyword>
<dbReference type="PANTHER" id="PTHR45624">
    <property type="entry name" value="MITOCHONDRIAL BASIC AMINO ACIDS TRANSPORTER-RELATED"/>
    <property type="match status" value="1"/>
</dbReference>
<evidence type="ECO:0000313" key="12">
    <source>
        <dbReference type="EMBL" id="OQV21342.1"/>
    </source>
</evidence>
<keyword evidence="8 9" id="KW-0472">Membrane</keyword>
<protein>
    <submittedName>
        <fullName evidence="12">Mitochondrial carnitine/acylcarnitine carrier protein</fullName>
    </submittedName>
</protein>
<feature type="repeat" description="Solcar" evidence="9">
    <location>
        <begin position="123"/>
        <end position="211"/>
    </location>
</feature>
<evidence type="ECO:0000256" key="4">
    <source>
        <dbReference type="ARBA" id="ARBA00022692"/>
    </source>
</evidence>
<dbReference type="Pfam" id="PF00153">
    <property type="entry name" value="Mito_carr"/>
    <property type="match status" value="3"/>
</dbReference>
<dbReference type="Gene3D" id="1.50.40.10">
    <property type="entry name" value="Mitochondrial carrier domain"/>
    <property type="match status" value="2"/>
</dbReference>
<dbReference type="InterPro" id="IPR018108">
    <property type="entry name" value="MCP_transmembrane"/>
</dbReference>
<dbReference type="PROSITE" id="PS50920">
    <property type="entry name" value="SOLCAR"/>
    <property type="match status" value="3"/>
</dbReference>
<accession>A0A1W0X204</accession>
<keyword evidence="7" id="KW-0496">Mitochondrion</keyword>
<evidence type="ECO:0000256" key="7">
    <source>
        <dbReference type="ARBA" id="ARBA00023128"/>
    </source>
</evidence>
<comment type="similarity">
    <text evidence="2 10">Belongs to the mitochondrial carrier (TC 2.A.29) family.</text>
</comment>
<comment type="subcellular location">
    <subcellularLocation>
        <location evidence="1">Mitochondrion membrane</location>
        <topology evidence="1">Multi-pass membrane protein</topology>
    </subcellularLocation>
</comment>
<reference evidence="13" key="1">
    <citation type="submission" date="2017-01" db="EMBL/GenBank/DDBJ databases">
        <title>Comparative genomics of anhydrobiosis in the tardigrade Hypsibius dujardini.</title>
        <authorList>
            <person name="Yoshida Y."/>
            <person name="Koutsovoulos G."/>
            <person name="Laetsch D."/>
            <person name="Stevens L."/>
            <person name="Kumar S."/>
            <person name="Horikawa D."/>
            <person name="Ishino K."/>
            <person name="Komine S."/>
            <person name="Tomita M."/>
            <person name="Blaxter M."/>
            <person name="Arakawa K."/>
        </authorList>
    </citation>
    <scope>NUCLEOTIDE SEQUENCE [LARGE SCALE GENOMIC DNA]</scope>
    <source>
        <strain evidence="13">Z151</strain>
    </source>
</reference>
<evidence type="ECO:0000256" key="1">
    <source>
        <dbReference type="ARBA" id="ARBA00004225"/>
    </source>
</evidence>
<evidence type="ECO:0000313" key="13">
    <source>
        <dbReference type="Proteomes" id="UP000192578"/>
    </source>
</evidence>
<dbReference type="PANTHER" id="PTHR45624:SF4">
    <property type="entry name" value="CONGESTED-LIKE TRACHEA PROTEIN-RELATED"/>
    <property type="match status" value="1"/>
</dbReference>
<dbReference type="OrthoDB" id="14252at2759"/>
<feature type="transmembrane region" description="Helical" evidence="11">
    <location>
        <begin position="92"/>
        <end position="111"/>
    </location>
</feature>
<gene>
    <name evidence="12" type="ORF">BV898_04822</name>
</gene>
<dbReference type="GO" id="GO:1902603">
    <property type="term" value="P:carnitine transmembrane transport"/>
    <property type="evidence" value="ECO:0007669"/>
    <property type="project" value="TreeGrafter"/>
</dbReference>
<proteinExistence type="inferred from homology"/>
<evidence type="ECO:0000256" key="3">
    <source>
        <dbReference type="ARBA" id="ARBA00022448"/>
    </source>
</evidence>
<dbReference type="InterPro" id="IPR050567">
    <property type="entry name" value="Mitochondrial_Carrier"/>
</dbReference>
<dbReference type="GO" id="GO:0006839">
    <property type="term" value="P:mitochondrial transport"/>
    <property type="evidence" value="ECO:0007669"/>
    <property type="project" value="TreeGrafter"/>
</dbReference>
<keyword evidence="6 11" id="KW-1133">Transmembrane helix</keyword>